<gene>
    <name evidence="2" type="ORF">THAR02_01704</name>
</gene>
<dbReference type="OrthoDB" id="10612754at2759"/>
<dbReference type="EMBL" id="JOKZ01000031">
    <property type="protein sequence ID" value="KKP06191.1"/>
    <property type="molecule type" value="Genomic_DNA"/>
</dbReference>
<protein>
    <submittedName>
        <fullName evidence="2">Uncharacterized protein</fullName>
    </submittedName>
</protein>
<evidence type="ECO:0000256" key="1">
    <source>
        <dbReference type="SAM" id="Coils"/>
    </source>
</evidence>
<feature type="coiled-coil region" evidence="1">
    <location>
        <begin position="43"/>
        <end position="77"/>
    </location>
</feature>
<name>A0A0F9XN98_TRIHA</name>
<dbReference type="Proteomes" id="UP000034112">
    <property type="component" value="Unassembled WGS sequence"/>
</dbReference>
<keyword evidence="1" id="KW-0175">Coiled coil</keyword>
<sequence length="461" mass="51646">MPDYKVILKGLGGNIGKGILSGVGGFILDAFLSQAGFGSGAETKEVKESLQKLSTQMQELKRDIDGVKNAIQELGTQLSLQITTQLSNVLLDVKMTDLEGLISDLDTNFLQITSVVRYLADIGAGEEEANSPEKIRIQKVKDGRERLLQLLRTAIRDYPKTLNRIHHALSRSDENSILELSATRINDAEQDIITYYLRMSALIAPLWFAQTQAIGVLATAIQHPVLKFEFVDGPDLIATFNDNLVKQQETFTVVVGLELCHMVDTILGPVYTTIPVSFYYKDSRSVVVDSINLHGRINGNKPFIACPIQSNTPLKYRLYPKFNCNIDRIKPSEPHNFQLFLEDAGLCGRFSLIDNYFFGNWNEYGKTLAYLDEGVTPSNVDFTINTPGDLGLKWLKREKSFIINFPHFGWKGELTAPPYQQRREYYSEPEPAPFIDQGGHSVGFSSYGDKPDITGFRFKAI</sequence>
<reference evidence="3" key="1">
    <citation type="journal article" date="2015" name="Genome Announc.">
        <title>Draft whole-genome sequence of the biocontrol agent Trichoderma harzianum T6776.</title>
        <authorList>
            <person name="Baroncelli R."/>
            <person name="Piaggeschi G."/>
            <person name="Fiorini L."/>
            <person name="Bertolini E."/>
            <person name="Zapparata A."/>
            <person name="Pe M.E."/>
            <person name="Sarrocco S."/>
            <person name="Vannacci G."/>
        </authorList>
    </citation>
    <scope>NUCLEOTIDE SEQUENCE [LARGE SCALE GENOMIC DNA]</scope>
    <source>
        <strain evidence="3">T6776</strain>
    </source>
</reference>
<comment type="caution">
    <text evidence="2">The sequence shown here is derived from an EMBL/GenBank/DDBJ whole genome shotgun (WGS) entry which is preliminary data.</text>
</comment>
<proteinExistence type="predicted"/>
<dbReference type="AlphaFoldDB" id="A0A0F9XN98"/>
<organism evidence="2 3">
    <name type="scientific">Trichoderma harzianum</name>
    <name type="common">Hypocrea lixii</name>
    <dbReference type="NCBI Taxonomy" id="5544"/>
    <lineage>
        <taxon>Eukaryota</taxon>
        <taxon>Fungi</taxon>
        <taxon>Dikarya</taxon>
        <taxon>Ascomycota</taxon>
        <taxon>Pezizomycotina</taxon>
        <taxon>Sordariomycetes</taxon>
        <taxon>Hypocreomycetidae</taxon>
        <taxon>Hypocreales</taxon>
        <taxon>Hypocreaceae</taxon>
        <taxon>Trichoderma</taxon>
    </lineage>
</organism>
<evidence type="ECO:0000313" key="2">
    <source>
        <dbReference type="EMBL" id="KKP06191.1"/>
    </source>
</evidence>
<accession>A0A0F9XN98</accession>
<evidence type="ECO:0000313" key="3">
    <source>
        <dbReference type="Proteomes" id="UP000034112"/>
    </source>
</evidence>